<keyword evidence="1" id="KW-1133">Transmembrane helix</keyword>
<evidence type="ECO:0000313" key="4">
    <source>
        <dbReference type="Proteomes" id="UP000715095"/>
    </source>
</evidence>
<dbReference type="EMBL" id="JACJJC010000226">
    <property type="protein sequence ID" value="MBM6705229.1"/>
    <property type="molecule type" value="Genomic_DNA"/>
</dbReference>
<dbReference type="InterPro" id="IPR040811">
    <property type="entry name" value="SLATT_4"/>
</dbReference>
<dbReference type="Proteomes" id="UP000715095">
    <property type="component" value="Unassembled WGS sequence"/>
</dbReference>
<sequence length="184" mass="21097">KDGDVRGKLYSLLENEYGKVVYSYTCHLKEHHTLSKKANWGMTITLALSTIISALSVLLKFNILSQDHLIWLIVIFSVFSTGCTAFLQVKNYAGKASRHENAQNELWVVRERYLTLLAEFSLLETKVIMSLHNELQRETAIIYKLSPLTGSDSYRKAKNALKNDEEQFFSRAEINLILPESLRK</sequence>
<evidence type="ECO:0000256" key="1">
    <source>
        <dbReference type="SAM" id="Phobius"/>
    </source>
</evidence>
<gene>
    <name evidence="3" type="ORF">H6A60_12215</name>
</gene>
<protein>
    <submittedName>
        <fullName evidence="3">SLATT domain-containing protein</fullName>
    </submittedName>
</protein>
<evidence type="ECO:0000313" key="3">
    <source>
        <dbReference type="EMBL" id="MBM6705229.1"/>
    </source>
</evidence>
<evidence type="ECO:0000259" key="2">
    <source>
        <dbReference type="Pfam" id="PF18186"/>
    </source>
</evidence>
<reference evidence="3 4" key="1">
    <citation type="journal article" date="2021" name="Sci. Rep.">
        <title>The distribution of antibiotic resistance genes in chicken gut microbiota commensals.</title>
        <authorList>
            <person name="Juricova H."/>
            <person name="Matiasovicova J."/>
            <person name="Kubasova T."/>
            <person name="Cejkova D."/>
            <person name="Rychlik I."/>
        </authorList>
    </citation>
    <scope>NUCLEOTIDE SEQUENCE [LARGE SCALE GENOMIC DNA]</scope>
    <source>
        <strain evidence="3 4">An829</strain>
    </source>
</reference>
<keyword evidence="1" id="KW-0812">Transmembrane</keyword>
<accession>A0ABS2DVB7</accession>
<keyword evidence="4" id="KW-1185">Reference proteome</keyword>
<comment type="caution">
    <text evidence="3">The sequence shown here is derived from an EMBL/GenBank/DDBJ whole genome shotgun (WGS) entry which is preliminary data.</text>
</comment>
<name>A0ABS2DVB7_9BURK</name>
<feature type="domain" description="SMODS and SLOG-associating 2TM effector" evidence="2">
    <location>
        <begin position="9"/>
        <end position="173"/>
    </location>
</feature>
<dbReference type="Pfam" id="PF18186">
    <property type="entry name" value="SLATT_4"/>
    <property type="match status" value="1"/>
</dbReference>
<organism evidence="3 4">
    <name type="scientific">Sutterella massiliensis</name>
    <dbReference type="NCBI Taxonomy" id="1816689"/>
    <lineage>
        <taxon>Bacteria</taxon>
        <taxon>Pseudomonadati</taxon>
        <taxon>Pseudomonadota</taxon>
        <taxon>Betaproteobacteria</taxon>
        <taxon>Burkholderiales</taxon>
        <taxon>Sutterellaceae</taxon>
        <taxon>Sutterella</taxon>
    </lineage>
</organism>
<dbReference type="NCBIfam" id="NF033632">
    <property type="entry name" value="SLATT_4"/>
    <property type="match status" value="1"/>
</dbReference>
<feature type="non-terminal residue" evidence="3">
    <location>
        <position position="1"/>
    </location>
</feature>
<feature type="transmembrane region" description="Helical" evidence="1">
    <location>
        <begin position="69"/>
        <end position="89"/>
    </location>
</feature>
<keyword evidence="1" id="KW-0472">Membrane</keyword>
<dbReference type="RefSeq" id="WP_205105042.1">
    <property type="nucleotide sequence ID" value="NZ_JACJJC010000226.1"/>
</dbReference>
<feature type="transmembrane region" description="Helical" evidence="1">
    <location>
        <begin position="40"/>
        <end position="63"/>
    </location>
</feature>
<proteinExistence type="predicted"/>